<proteinExistence type="predicted"/>
<gene>
    <name evidence="2" type="ORF">CIK91_11430</name>
</gene>
<sequence>MNRLKITFWDRTVLSLLFLCFTLTSFCQETPNERQAKKLFFQTYHQFTNPQGCSLSYKLNIAGLYKANGTIWTKGKMQKYIEPKYVGYRDGVNYYKVDLKRKVIEIYNANKKSKYASKFTFNEHDYDYSIANAKGGLLISLNLKKGASSSIKHAKVLLDKKTLYPMSVKVKVAFIWATIHISHFHPNIHDNSIFLFKKSDYPGYTYEDKR</sequence>
<comment type="caution">
    <text evidence="2">The sequence shown here is derived from an EMBL/GenBank/DDBJ whole genome shotgun (WGS) entry which is preliminary data.</text>
</comment>
<keyword evidence="3" id="KW-1185">Reference proteome</keyword>
<feature type="signal peptide" evidence="1">
    <location>
        <begin position="1"/>
        <end position="27"/>
    </location>
</feature>
<organism evidence="2 3">
    <name type="scientific">Segatella bryantii</name>
    <name type="common">Prevotella bryantii</name>
    <dbReference type="NCBI Taxonomy" id="77095"/>
    <lineage>
        <taxon>Bacteria</taxon>
        <taxon>Pseudomonadati</taxon>
        <taxon>Bacteroidota</taxon>
        <taxon>Bacteroidia</taxon>
        <taxon>Bacteroidales</taxon>
        <taxon>Prevotellaceae</taxon>
        <taxon>Segatella</taxon>
    </lineage>
</organism>
<feature type="chain" id="PRO_5046758178" evidence="1">
    <location>
        <begin position="28"/>
        <end position="210"/>
    </location>
</feature>
<reference evidence="2 3" key="1">
    <citation type="submission" date="2017-08" db="EMBL/GenBank/DDBJ databases">
        <title>Comparative genomics of non-oral Prevotella species.</title>
        <authorList>
            <person name="Accetto T."/>
            <person name="Nograsek B."/>
            <person name="Avgustin G."/>
        </authorList>
    </citation>
    <scope>NUCLEOTIDE SEQUENCE [LARGE SCALE GENOMIC DNA]</scope>
    <source>
        <strain evidence="2 3">TC1-1</strain>
    </source>
</reference>
<dbReference type="RefSeq" id="WP_027453479.1">
    <property type="nucleotide sequence ID" value="NZ_CAJOJX010000005.1"/>
</dbReference>
<evidence type="ECO:0000256" key="1">
    <source>
        <dbReference type="SAM" id="SignalP"/>
    </source>
</evidence>
<evidence type="ECO:0000313" key="3">
    <source>
        <dbReference type="Proteomes" id="UP000216189"/>
    </source>
</evidence>
<dbReference type="EMBL" id="NPJF01000058">
    <property type="protein sequence ID" value="OYP53675.1"/>
    <property type="molecule type" value="Genomic_DNA"/>
</dbReference>
<dbReference type="Proteomes" id="UP000216189">
    <property type="component" value="Unassembled WGS sequence"/>
</dbReference>
<protein>
    <submittedName>
        <fullName evidence="2">Uncharacterized protein</fullName>
    </submittedName>
</protein>
<accession>A0ABX4EEZ6</accession>
<dbReference type="GeneID" id="72480030"/>
<name>A0ABX4EEZ6_SEGBR</name>
<dbReference type="Gene3D" id="2.50.20.10">
    <property type="entry name" value="Lipoprotein localisation LolA/LolB/LppX"/>
    <property type="match status" value="1"/>
</dbReference>
<evidence type="ECO:0000313" key="2">
    <source>
        <dbReference type="EMBL" id="OYP53675.1"/>
    </source>
</evidence>
<keyword evidence="1" id="KW-0732">Signal</keyword>